<dbReference type="Proteomes" id="UP000095472">
    <property type="component" value="Chromosome"/>
</dbReference>
<keyword evidence="2" id="KW-1185">Reference proteome</keyword>
<reference evidence="1 2" key="1">
    <citation type="journal article" date="2016" name="Genome Announc.">
        <title>Draft Genome Sequence of the Thermotolerant Cyanobacterium Desertifilum sp. IPPAS B-1220.</title>
        <authorList>
            <person name="Mironov K.S."/>
            <person name="Sinetova M.A."/>
            <person name="Bolatkhan K."/>
            <person name="Zayadan B.K."/>
            <person name="Ustinova V.V."/>
            <person name="Kupriyanova E.V."/>
            <person name="Skrypnik A.N."/>
            <person name="Gogoleva N.E."/>
            <person name="Gogolev Y.V."/>
            <person name="Los D.A."/>
        </authorList>
    </citation>
    <scope>NUCLEOTIDE SEQUENCE [LARGE SCALE GENOMIC DNA]</scope>
    <source>
        <strain evidence="1 2">IPPAS B-1220</strain>
    </source>
</reference>
<gene>
    <name evidence="1" type="ORF">BH720_028580</name>
</gene>
<evidence type="ECO:0000313" key="1">
    <source>
        <dbReference type="EMBL" id="XPM63280.1"/>
    </source>
</evidence>
<accession>A0ACD5GR37</accession>
<name>A0ACD5GR37_9CYAN</name>
<evidence type="ECO:0000313" key="2">
    <source>
        <dbReference type="Proteomes" id="UP000095472"/>
    </source>
</evidence>
<proteinExistence type="predicted"/>
<organism evidence="1 2">
    <name type="scientific">Desertifilum tharense IPPAS B-1220</name>
    <dbReference type="NCBI Taxonomy" id="1781255"/>
    <lineage>
        <taxon>Bacteria</taxon>
        <taxon>Bacillati</taxon>
        <taxon>Cyanobacteriota</taxon>
        <taxon>Cyanophyceae</taxon>
        <taxon>Desertifilales</taxon>
        <taxon>Desertifilaceae</taxon>
        <taxon>Desertifilum</taxon>
    </lineage>
</organism>
<dbReference type="EMBL" id="CP182909">
    <property type="protein sequence ID" value="XPM63280.1"/>
    <property type="molecule type" value="Genomic_DNA"/>
</dbReference>
<sequence length="42" mass="4837">MELRALHSLPHSELGTYSAHRYAEASYSTLHSALREALRTFY</sequence>
<protein>
    <submittedName>
        <fullName evidence="1">Uncharacterized protein</fullName>
    </submittedName>
</protein>